<dbReference type="InterPro" id="IPR036188">
    <property type="entry name" value="FAD/NAD-bd_sf"/>
</dbReference>
<gene>
    <name evidence="1" type="ORF">HH308_25385</name>
</gene>
<organism evidence="1 2">
    <name type="scientific">Gordonia asplenii</name>
    <dbReference type="NCBI Taxonomy" id="2725283"/>
    <lineage>
        <taxon>Bacteria</taxon>
        <taxon>Bacillati</taxon>
        <taxon>Actinomycetota</taxon>
        <taxon>Actinomycetes</taxon>
        <taxon>Mycobacteriales</taxon>
        <taxon>Gordoniaceae</taxon>
        <taxon>Gordonia</taxon>
    </lineage>
</organism>
<name>A0A848LAG5_9ACTN</name>
<accession>A0A848LAG5</accession>
<dbReference type="PANTHER" id="PTHR39757:SF5">
    <property type="entry name" value="OS02G0190600 PROTEIN"/>
    <property type="match status" value="1"/>
</dbReference>
<comment type="caution">
    <text evidence="1">The sequence shown here is derived from an EMBL/GenBank/DDBJ whole genome shotgun (WGS) entry which is preliminary data.</text>
</comment>
<dbReference type="Gene3D" id="3.50.50.60">
    <property type="entry name" value="FAD/NAD(P)-binding domain"/>
    <property type="match status" value="1"/>
</dbReference>
<evidence type="ECO:0000313" key="2">
    <source>
        <dbReference type="Proteomes" id="UP000550729"/>
    </source>
</evidence>
<evidence type="ECO:0000313" key="1">
    <source>
        <dbReference type="EMBL" id="NMO04558.1"/>
    </source>
</evidence>
<dbReference type="RefSeq" id="WP_170197059.1">
    <property type="nucleotide sequence ID" value="NZ_JABBNB010000037.1"/>
</dbReference>
<protein>
    <submittedName>
        <fullName evidence="1">Lycopene beta cyclase</fullName>
    </submittedName>
</protein>
<dbReference type="SUPFAM" id="SSF51905">
    <property type="entry name" value="FAD/NAD(P)-binding domain"/>
    <property type="match status" value="1"/>
</dbReference>
<dbReference type="Proteomes" id="UP000550729">
    <property type="component" value="Unassembled WGS sequence"/>
</dbReference>
<dbReference type="Pfam" id="PF05834">
    <property type="entry name" value="Lycopene_cycl"/>
    <property type="match status" value="1"/>
</dbReference>
<sequence>MNSGNTRFVQAGRLSAMPADLDLIVAGAGPAGRALSCRAARAGLSVALVDPDPQRPWRATYGAWTDELPPWLDAECIAAGASSATVYTPGRRVVERGYSVLATGRLQQSLSSCEARVIAASAASVSRHQVRLVTGETLSATTVIDARGTPRTAEHAVPRQTAVGVRRAASGGEMVVMDWRRAASAPTSTFSYRIALGSSIELVEETCLAGAPPVDLHRLAQLTASRIGGAPPDAAGTDPDVELVDFPLLTPRPPWRRGADEPLRFGAAGGLMHPATGYSVAASLSAADVVVEALTAGEDPRKALWPPSARAVYRLRAAGLTAILRMSPDELVAFFDAFFGLAPTSQYAYLSSRTDLAGVIAAMWQVFARLDRRGRTRLVTGFTAGLRPAMFTYAHSRRRR</sequence>
<dbReference type="EMBL" id="JABBNB010000037">
    <property type="protein sequence ID" value="NMO04558.1"/>
    <property type="molecule type" value="Genomic_DNA"/>
</dbReference>
<reference evidence="1 2" key="1">
    <citation type="submission" date="2020-04" db="EMBL/GenBank/DDBJ databases">
        <title>Gordonia sp. nov. TBRC 11910.</title>
        <authorList>
            <person name="Suriyachadkun C."/>
        </authorList>
    </citation>
    <scope>NUCLEOTIDE SEQUENCE [LARGE SCALE GENOMIC DNA]</scope>
    <source>
        <strain evidence="1 2">TBRC 11910</strain>
    </source>
</reference>
<keyword evidence="2" id="KW-1185">Reference proteome</keyword>
<dbReference type="AlphaFoldDB" id="A0A848LAG5"/>
<proteinExistence type="predicted"/>
<dbReference type="PANTHER" id="PTHR39757">
    <property type="match status" value="1"/>
</dbReference>